<sequence>MKALAVLAAAALALAGCSGGAMPVSVGVTPAQEWTATDALTGKISDVAGLVALARNFPDSGSVRLRLLNARLGSDDLAGSFDDLVWLTARGYRFGDAAREQLLWMYEGAQRDALAAAFANTPPVIVTSRTLATVPAKALLVESVIRDPANGRLLVTSVLGKQVFGHAPDGGFRGVSPTGADNLSGIVRDQTTGAVWVSSGNIDQSTDSVPGFAGLIQLTPLGAKAVRMAAPDGASPSDLAIGPDGMLYASDPITGAVYRGKRGASDLDTLIPAGNLRSPQGIAVDPEGQYLHVSDYRYGLARYDFQTGALTRVRVSEGLMIILDGIDGLWRHGSELIAMQNGTSPMRIAAFKLLTDGHRIVGHRILEQANPAWTEPLGGSVDSGELVYVANGQWDVFGDDGVVREGKQPKPTEIRVLPLD</sequence>
<dbReference type="Proteomes" id="UP000309668">
    <property type="component" value="Unassembled WGS sequence"/>
</dbReference>
<dbReference type="SUPFAM" id="SSF63829">
    <property type="entry name" value="Calcium-dependent phosphotriesterase"/>
    <property type="match status" value="1"/>
</dbReference>
<comment type="caution">
    <text evidence="2">The sequence shown here is derived from an EMBL/GenBank/DDBJ whole genome shotgun (WGS) entry which is preliminary data.</text>
</comment>
<reference evidence="2 3" key="1">
    <citation type="submission" date="2019-05" db="EMBL/GenBank/DDBJ databases">
        <title>Erythrobacter marisflavi sp. nov., isolated from isolated from water of an estuary environment.</title>
        <authorList>
            <person name="Yoon J.-H."/>
        </authorList>
    </citation>
    <scope>NUCLEOTIDE SEQUENCE [LARGE SCALE GENOMIC DNA]</scope>
    <source>
        <strain evidence="2 3">KEM-5</strain>
    </source>
</reference>
<evidence type="ECO:0000256" key="1">
    <source>
        <dbReference type="SAM" id="SignalP"/>
    </source>
</evidence>
<dbReference type="RefSeq" id="WP_138615561.1">
    <property type="nucleotide sequence ID" value="NZ_VCAO01000001.1"/>
</dbReference>
<name>A0A5S3PEJ9_9SPHN</name>
<evidence type="ECO:0008006" key="4">
    <source>
        <dbReference type="Google" id="ProtNLM"/>
    </source>
</evidence>
<accession>A0A5S3PEJ9</accession>
<keyword evidence="1" id="KW-0732">Signal</keyword>
<protein>
    <recommendedName>
        <fullName evidence="4">SMP-30/Gluconolactonase/LRE-like region domain-containing protein</fullName>
    </recommendedName>
</protein>
<gene>
    <name evidence="2" type="ORF">FEV51_02025</name>
</gene>
<dbReference type="PROSITE" id="PS51257">
    <property type="entry name" value="PROKAR_LIPOPROTEIN"/>
    <property type="match status" value="1"/>
</dbReference>
<dbReference type="InterPro" id="IPR011042">
    <property type="entry name" value="6-blade_b-propeller_TolB-like"/>
</dbReference>
<feature type="signal peptide" evidence="1">
    <location>
        <begin position="1"/>
        <end position="23"/>
    </location>
</feature>
<feature type="chain" id="PRO_5024303238" description="SMP-30/Gluconolactonase/LRE-like region domain-containing protein" evidence="1">
    <location>
        <begin position="24"/>
        <end position="420"/>
    </location>
</feature>
<organism evidence="2 3">
    <name type="scientific">Qipengyuania marisflavi</name>
    <dbReference type="NCBI Taxonomy" id="2486356"/>
    <lineage>
        <taxon>Bacteria</taxon>
        <taxon>Pseudomonadati</taxon>
        <taxon>Pseudomonadota</taxon>
        <taxon>Alphaproteobacteria</taxon>
        <taxon>Sphingomonadales</taxon>
        <taxon>Erythrobacteraceae</taxon>
        <taxon>Qipengyuania</taxon>
    </lineage>
</organism>
<dbReference type="EMBL" id="VCAO01000001">
    <property type="protein sequence ID" value="TMM50000.1"/>
    <property type="molecule type" value="Genomic_DNA"/>
</dbReference>
<keyword evidence="3" id="KW-1185">Reference proteome</keyword>
<evidence type="ECO:0000313" key="2">
    <source>
        <dbReference type="EMBL" id="TMM50000.1"/>
    </source>
</evidence>
<evidence type="ECO:0000313" key="3">
    <source>
        <dbReference type="Proteomes" id="UP000309668"/>
    </source>
</evidence>
<proteinExistence type="predicted"/>
<dbReference type="OrthoDB" id="8584394at2"/>
<dbReference type="AlphaFoldDB" id="A0A5S3PEJ9"/>
<dbReference type="Gene3D" id="2.120.10.30">
    <property type="entry name" value="TolB, C-terminal domain"/>
    <property type="match status" value="1"/>
</dbReference>